<evidence type="ECO:0000256" key="3">
    <source>
        <dbReference type="ARBA" id="ARBA00023002"/>
    </source>
</evidence>
<keyword evidence="2" id="KW-0862">Zinc</keyword>
<accession>A0ABW0XZK5</accession>
<proteinExistence type="predicted"/>
<feature type="domain" description="Alcohol dehydrogenase-like N-terminal" evidence="5">
    <location>
        <begin position="33"/>
        <end position="96"/>
    </location>
</feature>
<gene>
    <name evidence="6" type="ORF">ACFP2V_27165</name>
</gene>
<evidence type="ECO:0000313" key="7">
    <source>
        <dbReference type="Proteomes" id="UP001596183"/>
    </source>
</evidence>
<evidence type="ECO:0000256" key="4">
    <source>
        <dbReference type="SAM" id="MobiDB-lite"/>
    </source>
</evidence>
<dbReference type="EMBL" id="JBHSPC010000093">
    <property type="protein sequence ID" value="MFC5673645.1"/>
    <property type="molecule type" value="Genomic_DNA"/>
</dbReference>
<dbReference type="Gene3D" id="3.90.180.10">
    <property type="entry name" value="Medium-chain alcohol dehydrogenases, catalytic domain"/>
    <property type="match status" value="1"/>
</dbReference>
<dbReference type="Proteomes" id="UP001596183">
    <property type="component" value="Unassembled WGS sequence"/>
</dbReference>
<keyword evidence="3" id="KW-0560">Oxidoreductase</keyword>
<dbReference type="InterPro" id="IPR013154">
    <property type="entry name" value="ADH-like_N"/>
</dbReference>
<dbReference type="SUPFAM" id="SSF50129">
    <property type="entry name" value="GroES-like"/>
    <property type="match status" value="1"/>
</dbReference>
<dbReference type="Pfam" id="PF08240">
    <property type="entry name" value="ADH_N"/>
    <property type="match status" value="1"/>
</dbReference>
<dbReference type="InterPro" id="IPR011032">
    <property type="entry name" value="GroES-like_sf"/>
</dbReference>
<keyword evidence="7" id="KW-1185">Reference proteome</keyword>
<feature type="region of interest" description="Disordered" evidence="4">
    <location>
        <begin position="96"/>
        <end position="124"/>
    </location>
</feature>
<organism evidence="6 7">
    <name type="scientific">Streptomyces incanus</name>
    <dbReference type="NCBI Taxonomy" id="887453"/>
    <lineage>
        <taxon>Bacteria</taxon>
        <taxon>Bacillati</taxon>
        <taxon>Actinomycetota</taxon>
        <taxon>Actinomycetes</taxon>
        <taxon>Kitasatosporales</taxon>
        <taxon>Streptomycetaceae</taxon>
        <taxon>Streptomyces</taxon>
    </lineage>
</organism>
<evidence type="ECO:0000259" key="5">
    <source>
        <dbReference type="Pfam" id="PF08240"/>
    </source>
</evidence>
<keyword evidence="1" id="KW-0479">Metal-binding</keyword>
<name>A0ABW0XZK5_9ACTN</name>
<evidence type="ECO:0000256" key="1">
    <source>
        <dbReference type="ARBA" id="ARBA00022723"/>
    </source>
</evidence>
<dbReference type="RefSeq" id="WP_381217790.1">
    <property type="nucleotide sequence ID" value="NZ_JBHSPC010000093.1"/>
</dbReference>
<protein>
    <submittedName>
        <fullName evidence="6">Alcohol dehydrogenase catalytic domain-containing protein</fullName>
    </submittedName>
</protein>
<evidence type="ECO:0000256" key="2">
    <source>
        <dbReference type="ARBA" id="ARBA00022833"/>
    </source>
</evidence>
<reference evidence="7" key="1">
    <citation type="journal article" date="2019" name="Int. J. Syst. Evol. Microbiol.">
        <title>The Global Catalogue of Microorganisms (GCM) 10K type strain sequencing project: providing services to taxonomists for standard genome sequencing and annotation.</title>
        <authorList>
            <consortium name="The Broad Institute Genomics Platform"/>
            <consortium name="The Broad Institute Genome Sequencing Center for Infectious Disease"/>
            <person name="Wu L."/>
            <person name="Ma J."/>
        </authorList>
    </citation>
    <scope>NUCLEOTIDE SEQUENCE [LARGE SCALE GENOMIC DNA]</scope>
    <source>
        <strain evidence="7">JCM 13852</strain>
    </source>
</reference>
<sequence>MRVHAYAAPAAGRPLAPGPWPLAPTTIERREVGPNDVLIAIQYAGIRHSDIHIVNGDWGPQPFPVVPGHKIVGTVAEVGADVSQSGSDARIALDWRSKSRAGGGPFRRASRCSGWGRRGRRPGR</sequence>
<dbReference type="InterPro" id="IPR047109">
    <property type="entry name" value="CAD-like"/>
</dbReference>
<comment type="caution">
    <text evidence="6">The sequence shown here is derived from an EMBL/GenBank/DDBJ whole genome shotgun (WGS) entry which is preliminary data.</text>
</comment>
<evidence type="ECO:0000313" key="6">
    <source>
        <dbReference type="EMBL" id="MFC5673645.1"/>
    </source>
</evidence>
<dbReference type="PANTHER" id="PTHR42683">
    <property type="entry name" value="ALDEHYDE REDUCTASE"/>
    <property type="match status" value="1"/>
</dbReference>